<dbReference type="EMBL" id="WSFT01000040">
    <property type="protein sequence ID" value="MBS4539122.1"/>
    <property type="molecule type" value="Genomic_DNA"/>
</dbReference>
<dbReference type="SMART" id="SM00850">
    <property type="entry name" value="LytTR"/>
    <property type="match status" value="1"/>
</dbReference>
<evidence type="ECO:0000313" key="3">
    <source>
        <dbReference type="Proteomes" id="UP000724672"/>
    </source>
</evidence>
<dbReference type="InterPro" id="IPR007492">
    <property type="entry name" value="LytTR_DNA-bd_dom"/>
</dbReference>
<dbReference type="Gene3D" id="2.40.50.1020">
    <property type="entry name" value="LytTr DNA-binding domain"/>
    <property type="match status" value="1"/>
</dbReference>
<keyword evidence="3" id="KW-1185">Reference proteome</keyword>
<name>A0A942Z7V7_9FIRM</name>
<dbReference type="Pfam" id="PF04397">
    <property type="entry name" value="LytTR"/>
    <property type="match status" value="1"/>
</dbReference>
<feature type="domain" description="HTH LytTR-type" evidence="1">
    <location>
        <begin position="4"/>
        <end position="109"/>
    </location>
</feature>
<comment type="caution">
    <text evidence="2">The sequence shown here is derived from an EMBL/GenBank/DDBJ whole genome shotgun (WGS) entry which is preliminary data.</text>
</comment>
<dbReference type="GO" id="GO:0000156">
    <property type="term" value="F:phosphorelay response regulator activity"/>
    <property type="evidence" value="ECO:0007669"/>
    <property type="project" value="InterPro"/>
</dbReference>
<reference evidence="2" key="1">
    <citation type="submission" date="2019-12" db="EMBL/GenBank/DDBJ databases">
        <title>Clostridiaceae gen. nov. sp. nov., isolated from sediment in Xinjiang, China.</title>
        <authorList>
            <person name="Zhang R."/>
        </authorList>
    </citation>
    <scope>NUCLEOTIDE SEQUENCE</scope>
    <source>
        <strain evidence="2">D2Q-11</strain>
    </source>
</reference>
<evidence type="ECO:0000313" key="2">
    <source>
        <dbReference type="EMBL" id="MBS4539122.1"/>
    </source>
</evidence>
<keyword evidence="2" id="KW-0238">DNA-binding</keyword>
<protein>
    <submittedName>
        <fullName evidence="2">LytTR family transcriptional regulator DNA-binding domain-containing protein</fullName>
    </submittedName>
</protein>
<dbReference type="GO" id="GO:0003677">
    <property type="term" value="F:DNA binding"/>
    <property type="evidence" value="ECO:0007669"/>
    <property type="project" value="UniProtKB-KW"/>
</dbReference>
<sequence>MKRLAYRMKSGLNFIDFDKIIFIEKFNRKILIHTKDQKIETNGTLSSIYNKLDSEMFYRSHRSYIINVDYIKKISPWGEKSYRIIFDNTKEDALFSYDRYKEFKENYIGYG</sequence>
<dbReference type="PANTHER" id="PTHR37299:SF1">
    <property type="entry name" value="STAGE 0 SPORULATION PROTEIN A HOMOLOG"/>
    <property type="match status" value="1"/>
</dbReference>
<dbReference type="PROSITE" id="PS50930">
    <property type="entry name" value="HTH_LYTTR"/>
    <property type="match status" value="1"/>
</dbReference>
<proteinExistence type="predicted"/>
<organism evidence="2 3">
    <name type="scientific">Anaeromonas frigoriresistens</name>
    <dbReference type="NCBI Taxonomy" id="2683708"/>
    <lineage>
        <taxon>Bacteria</taxon>
        <taxon>Bacillati</taxon>
        <taxon>Bacillota</taxon>
        <taxon>Tissierellia</taxon>
        <taxon>Tissierellales</taxon>
        <taxon>Thermohalobacteraceae</taxon>
        <taxon>Anaeromonas</taxon>
    </lineage>
</organism>
<evidence type="ECO:0000259" key="1">
    <source>
        <dbReference type="PROSITE" id="PS50930"/>
    </source>
</evidence>
<dbReference type="Proteomes" id="UP000724672">
    <property type="component" value="Unassembled WGS sequence"/>
</dbReference>
<dbReference type="PANTHER" id="PTHR37299">
    <property type="entry name" value="TRANSCRIPTIONAL REGULATOR-RELATED"/>
    <property type="match status" value="1"/>
</dbReference>
<gene>
    <name evidence="2" type="ORF">GOQ27_11655</name>
</gene>
<dbReference type="RefSeq" id="WP_203367040.1">
    <property type="nucleotide sequence ID" value="NZ_WSFT01000040.1"/>
</dbReference>
<accession>A0A942Z7V7</accession>
<dbReference type="AlphaFoldDB" id="A0A942Z7V7"/>
<dbReference type="InterPro" id="IPR046947">
    <property type="entry name" value="LytR-like"/>
</dbReference>